<dbReference type="Proteomes" id="UP000039046">
    <property type="component" value="Unassembled WGS sequence"/>
</dbReference>
<sequence length="89" mass="9245">MQISSVLLGLLAQSLLALSAPTDNNSTEAAAPAVAKLSSPRQFPSAYGPMGTLGEEYCTECHDACGPSRCCDPTPYCVITTSGECKCEN</sequence>
<feature type="chain" id="PRO_5001979822" evidence="1">
    <location>
        <begin position="20"/>
        <end position="89"/>
    </location>
</feature>
<dbReference type="AlphaFoldDB" id="A0A0A1TN06"/>
<proteinExistence type="predicted"/>
<protein>
    <submittedName>
        <fullName evidence="2">Uncharacterized protein</fullName>
    </submittedName>
</protein>
<name>A0A0A1TN06_9HYPO</name>
<dbReference type="EMBL" id="CDHN01000005">
    <property type="protein sequence ID" value="CEJ92670.1"/>
    <property type="molecule type" value="Genomic_DNA"/>
</dbReference>
<feature type="signal peptide" evidence="1">
    <location>
        <begin position="1"/>
        <end position="19"/>
    </location>
</feature>
<dbReference type="HOGENOM" id="CLU_2456342_0_0_1"/>
<keyword evidence="1" id="KW-0732">Signal</keyword>
<evidence type="ECO:0000313" key="2">
    <source>
        <dbReference type="EMBL" id="CEJ92670.1"/>
    </source>
</evidence>
<reference evidence="2 3" key="1">
    <citation type="journal article" date="2015" name="Genome Announc.">
        <title>Draft Genome Sequence and Gene Annotation of the Entomopathogenic Fungus Verticillium hemipterigenum.</title>
        <authorList>
            <person name="Horn F."/>
            <person name="Habel A."/>
            <person name="Scharf D.H."/>
            <person name="Dworschak J."/>
            <person name="Brakhage A.A."/>
            <person name="Guthke R."/>
            <person name="Hertweck C."/>
            <person name="Linde J."/>
        </authorList>
    </citation>
    <scope>NUCLEOTIDE SEQUENCE [LARGE SCALE GENOMIC DNA]</scope>
</reference>
<evidence type="ECO:0000256" key="1">
    <source>
        <dbReference type="SAM" id="SignalP"/>
    </source>
</evidence>
<gene>
    <name evidence="2" type="ORF">VHEMI08305</name>
</gene>
<organism evidence="2 3">
    <name type="scientific">[Torrubiella] hemipterigena</name>
    <dbReference type="NCBI Taxonomy" id="1531966"/>
    <lineage>
        <taxon>Eukaryota</taxon>
        <taxon>Fungi</taxon>
        <taxon>Dikarya</taxon>
        <taxon>Ascomycota</taxon>
        <taxon>Pezizomycotina</taxon>
        <taxon>Sordariomycetes</taxon>
        <taxon>Hypocreomycetidae</taxon>
        <taxon>Hypocreales</taxon>
        <taxon>Clavicipitaceae</taxon>
        <taxon>Clavicipitaceae incertae sedis</taxon>
        <taxon>'Torrubiella' clade</taxon>
    </lineage>
</organism>
<accession>A0A0A1TN06</accession>
<keyword evidence="3" id="KW-1185">Reference proteome</keyword>
<evidence type="ECO:0000313" key="3">
    <source>
        <dbReference type="Proteomes" id="UP000039046"/>
    </source>
</evidence>